<dbReference type="KEGG" id="nde:NIDE0417"/>
<dbReference type="Proteomes" id="UP000001660">
    <property type="component" value="Chromosome"/>
</dbReference>
<name>D8PAD5_9BACT</name>
<proteinExistence type="predicted"/>
<evidence type="ECO:0000313" key="2">
    <source>
        <dbReference type="EMBL" id="CBK40194.1"/>
    </source>
</evidence>
<reference evidence="2 3" key="1">
    <citation type="journal article" date="2010" name="Proc. Natl. Acad. Sci. U.S.A.">
        <title>A Nitrospira metagenome illuminates the physiology and evolution of globally important nitrite-oxidizing bacteria.</title>
        <authorList>
            <person name="Lucker S."/>
            <person name="Wagner M."/>
            <person name="Maixner F."/>
            <person name="Pelletier E."/>
            <person name="Koch H."/>
            <person name="Vacherie B."/>
            <person name="Rattei T."/>
            <person name="Sinninghe Damste J."/>
            <person name="Spieck E."/>
            <person name="Le Paslier D."/>
            <person name="Daims H."/>
        </authorList>
    </citation>
    <scope>NUCLEOTIDE SEQUENCE [LARGE SCALE GENOMIC DNA]</scope>
</reference>
<sequence length="168" mass="17082">MMKSLRSRRGSRWGVGTVRLVILAAMVLAGSIGLAGATEGGEEPKSIRKTCGRCPDGYATTGVAHAPELCKDGEPTLVQCVPLGGNMLSVCGTCPEGYVDVGRSNVPSRCGSVDGGLVSQCQLQSMGSTMPDPGQGGVRCPPDCGSTAAPGQGAVPPPPKFRPSPEAR</sequence>
<dbReference type="STRING" id="330214.NIDE0417"/>
<dbReference type="AlphaFoldDB" id="D8PAD5"/>
<accession>D8PAD5</accession>
<protein>
    <submittedName>
        <fullName evidence="2">Uncharacterized protein</fullName>
    </submittedName>
</protein>
<feature type="region of interest" description="Disordered" evidence="1">
    <location>
        <begin position="126"/>
        <end position="168"/>
    </location>
</feature>
<keyword evidence="3" id="KW-1185">Reference proteome</keyword>
<evidence type="ECO:0000256" key="1">
    <source>
        <dbReference type="SAM" id="MobiDB-lite"/>
    </source>
</evidence>
<evidence type="ECO:0000313" key="3">
    <source>
        <dbReference type="Proteomes" id="UP000001660"/>
    </source>
</evidence>
<dbReference type="EMBL" id="FP929003">
    <property type="protein sequence ID" value="CBK40194.1"/>
    <property type="molecule type" value="Genomic_DNA"/>
</dbReference>
<gene>
    <name evidence="2" type="ORF">NIDE0417</name>
</gene>
<organism evidence="2 3">
    <name type="scientific">Nitrospira defluvii</name>
    <dbReference type="NCBI Taxonomy" id="330214"/>
    <lineage>
        <taxon>Bacteria</taxon>
        <taxon>Pseudomonadati</taxon>
        <taxon>Nitrospirota</taxon>
        <taxon>Nitrospiria</taxon>
        <taxon>Nitrospirales</taxon>
        <taxon>Nitrospiraceae</taxon>
        <taxon>Nitrospira</taxon>
    </lineage>
</organism>
<dbReference type="HOGENOM" id="CLU_1583506_0_0_0"/>